<keyword evidence="2" id="KW-1185">Reference proteome</keyword>
<evidence type="ECO:0000313" key="2">
    <source>
        <dbReference type="Proteomes" id="UP000230750"/>
    </source>
</evidence>
<dbReference type="PANTHER" id="PTHR24149:SF14">
    <property type="entry name" value="ANKYRIN REPEAT DOMAIN 12"/>
    <property type="match status" value="1"/>
</dbReference>
<proteinExistence type="predicted"/>
<protein>
    <submittedName>
        <fullName evidence="1">Putative ankyrin repeat domain-containing protein 12</fullName>
    </submittedName>
</protein>
<dbReference type="STRING" id="307972.A0A2G8KIA7"/>
<dbReference type="OrthoDB" id="5806726at2759"/>
<dbReference type="InterPro" id="IPR053210">
    <property type="entry name" value="ANKRD12"/>
</dbReference>
<name>A0A2G8KIA7_STIJA</name>
<dbReference type="Proteomes" id="UP000230750">
    <property type="component" value="Unassembled WGS sequence"/>
</dbReference>
<gene>
    <name evidence="1" type="ORF">BSL78_15403</name>
</gene>
<dbReference type="GO" id="GO:0005654">
    <property type="term" value="C:nucleoplasm"/>
    <property type="evidence" value="ECO:0007669"/>
    <property type="project" value="TreeGrafter"/>
</dbReference>
<sequence length="170" mass="20232">MPNRFEEYLMHRKTYLLHRDPQAKINLAVPKMTPPEDLNPVLKENFDAQENKRHSLRLRHQIEREKLMLAAEQEVLRVYGRGARAMANQTTPFSACMVLNDMEVYNMPDPLEDLLKRHQHEAMSLYAVQKLEWEVKLQETKMWDKKKPQNISRHVPMVEIDRDFDLLPKS</sequence>
<accession>A0A2G8KIA7</accession>
<dbReference type="EMBL" id="MRZV01000562">
    <property type="protein sequence ID" value="PIK47734.1"/>
    <property type="molecule type" value="Genomic_DNA"/>
</dbReference>
<evidence type="ECO:0000313" key="1">
    <source>
        <dbReference type="EMBL" id="PIK47734.1"/>
    </source>
</evidence>
<comment type="caution">
    <text evidence="1">The sequence shown here is derived from an EMBL/GenBank/DDBJ whole genome shotgun (WGS) entry which is preliminary data.</text>
</comment>
<dbReference type="PANTHER" id="PTHR24149">
    <property type="entry name" value="ANKYRIN REPEAT DOMAIN-CONTAINING PROTEIN 12"/>
    <property type="match status" value="1"/>
</dbReference>
<reference evidence="1 2" key="1">
    <citation type="journal article" date="2017" name="PLoS Biol.">
        <title>The sea cucumber genome provides insights into morphological evolution and visceral regeneration.</title>
        <authorList>
            <person name="Zhang X."/>
            <person name="Sun L."/>
            <person name="Yuan J."/>
            <person name="Sun Y."/>
            <person name="Gao Y."/>
            <person name="Zhang L."/>
            <person name="Li S."/>
            <person name="Dai H."/>
            <person name="Hamel J.F."/>
            <person name="Liu C."/>
            <person name="Yu Y."/>
            <person name="Liu S."/>
            <person name="Lin W."/>
            <person name="Guo K."/>
            <person name="Jin S."/>
            <person name="Xu P."/>
            <person name="Storey K.B."/>
            <person name="Huan P."/>
            <person name="Zhang T."/>
            <person name="Zhou Y."/>
            <person name="Zhang J."/>
            <person name="Lin C."/>
            <person name="Li X."/>
            <person name="Xing L."/>
            <person name="Huo D."/>
            <person name="Sun M."/>
            <person name="Wang L."/>
            <person name="Mercier A."/>
            <person name="Li F."/>
            <person name="Yang H."/>
            <person name="Xiang J."/>
        </authorList>
    </citation>
    <scope>NUCLEOTIDE SEQUENCE [LARGE SCALE GENOMIC DNA]</scope>
    <source>
        <strain evidence="1">Shaxun</strain>
        <tissue evidence="1">Muscle</tissue>
    </source>
</reference>
<organism evidence="1 2">
    <name type="scientific">Stichopus japonicus</name>
    <name type="common">Sea cucumber</name>
    <dbReference type="NCBI Taxonomy" id="307972"/>
    <lineage>
        <taxon>Eukaryota</taxon>
        <taxon>Metazoa</taxon>
        <taxon>Echinodermata</taxon>
        <taxon>Eleutherozoa</taxon>
        <taxon>Echinozoa</taxon>
        <taxon>Holothuroidea</taxon>
        <taxon>Aspidochirotacea</taxon>
        <taxon>Aspidochirotida</taxon>
        <taxon>Stichopodidae</taxon>
        <taxon>Apostichopus</taxon>
    </lineage>
</organism>
<dbReference type="AlphaFoldDB" id="A0A2G8KIA7"/>